<dbReference type="EMBL" id="BFEA01000882">
    <property type="protein sequence ID" value="GBG91209.1"/>
    <property type="molecule type" value="Genomic_DNA"/>
</dbReference>
<reference evidence="2 3" key="1">
    <citation type="journal article" date="2018" name="Cell">
        <title>The Chara Genome: Secondary Complexity and Implications for Plant Terrestrialization.</title>
        <authorList>
            <person name="Nishiyama T."/>
            <person name="Sakayama H."/>
            <person name="Vries J.D."/>
            <person name="Buschmann H."/>
            <person name="Saint-Marcoux D."/>
            <person name="Ullrich K.K."/>
            <person name="Haas F.B."/>
            <person name="Vanderstraeten L."/>
            <person name="Becker D."/>
            <person name="Lang D."/>
            <person name="Vosolsobe S."/>
            <person name="Rombauts S."/>
            <person name="Wilhelmsson P.K.I."/>
            <person name="Janitza P."/>
            <person name="Kern R."/>
            <person name="Heyl A."/>
            <person name="Rumpler F."/>
            <person name="Villalobos L.I.A.C."/>
            <person name="Clay J.M."/>
            <person name="Skokan R."/>
            <person name="Toyoda A."/>
            <person name="Suzuki Y."/>
            <person name="Kagoshima H."/>
            <person name="Schijlen E."/>
            <person name="Tajeshwar N."/>
            <person name="Catarino B."/>
            <person name="Hetherington A.J."/>
            <person name="Saltykova A."/>
            <person name="Bonnot C."/>
            <person name="Breuninger H."/>
            <person name="Symeonidi A."/>
            <person name="Radhakrishnan G.V."/>
            <person name="Van Nieuwerburgh F."/>
            <person name="Deforce D."/>
            <person name="Chang C."/>
            <person name="Karol K.G."/>
            <person name="Hedrich R."/>
            <person name="Ulvskov P."/>
            <person name="Glockner G."/>
            <person name="Delwiche C.F."/>
            <person name="Petrasek J."/>
            <person name="Van de Peer Y."/>
            <person name="Friml J."/>
            <person name="Beilby M."/>
            <person name="Dolan L."/>
            <person name="Kohara Y."/>
            <person name="Sugano S."/>
            <person name="Fujiyama A."/>
            <person name="Delaux P.-M."/>
            <person name="Quint M."/>
            <person name="TheiBen G."/>
            <person name="Hagemann M."/>
            <person name="Harholt J."/>
            <person name="Dunand C."/>
            <person name="Zachgo S."/>
            <person name="Langdale J."/>
            <person name="Maumus F."/>
            <person name="Straeten D.V.D."/>
            <person name="Gould S.B."/>
            <person name="Rensing S.A."/>
        </authorList>
    </citation>
    <scope>NUCLEOTIDE SEQUENCE [LARGE SCALE GENOMIC DNA]</scope>
    <source>
        <strain evidence="2 3">S276</strain>
    </source>
</reference>
<evidence type="ECO:0000256" key="1">
    <source>
        <dbReference type="SAM" id="MobiDB-lite"/>
    </source>
</evidence>
<name>A0A388M9S5_CHABU</name>
<keyword evidence="3" id="KW-1185">Reference proteome</keyword>
<dbReference type="AlphaFoldDB" id="A0A388M9S5"/>
<feature type="compositionally biased region" description="Basic residues" evidence="1">
    <location>
        <begin position="97"/>
        <end position="109"/>
    </location>
</feature>
<proteinExistence type="predicted"/>
<dbReference type="Gramene" id="GBG91209">
    <property type="protein sequence ID" value="GBG91209"/>
    <property type="gene ID" value="CBR_g52091"/>
</dbReference>
<sequence length="127" mass="13443">MSSSACRGSHSILPSSCDPGRSPLQQTCPTRTVARATAAESPQVIERIIARYSRMRTDVEADEGGVQGAQAEEECTDDEEESEEDDDVVLKEVTPKTAKKKTTKSRGKSKARDGGGDADGEAGGGRN</sequence>
<feature type="region of interest" description="Disordered" evidence="1">
    <location>
        <begin position="1"/>
        <end position="41"/>
    </location>
</feature>
<organism evidence="2 3">
    <name type="scientific">Chara braunii</name>
    <name type="common">Braun's stonewort</name>
    <dbReference type="NCBI Taxonomy" id="69332"/>
    <lineage>
        <taxon>Eukaryota</taxon>
        <taxon>Viridiplantae</taxon>
        <taxon>Streptophyta</taxon>
        <taxon>Charophyceae</taxon>
        <taxon>Charales</taxon>
        <taxon>Characeae</taxon>
        <taxon>Chara</taxon>
    </lineage>
</organism>
<evidence type="ECO:0000313" key="3">
    <source>
        <dbReference type="Proteomes" id="UP000265515"/>
    </source>
</evidence>
<dbReference type="Proteomes" id="UP000265515">
    <property type="component" value="Unassembled WGS sequence"/>
</dbReference>
<evidence type="ECO:0000313" key="2">
    <source>
        <dbReference type="EMBL" id="GBG91209.1"/>
    </source>
</evidence>
<accession>A0A388M9S5</accession>
<feature type="region of interest" description="Disordered" evidence="1">
    <location>
        <begin position="56"/>
        <end position="127"/>
    </location>
</feature>
<feature type="compositionally biased region" description="Acidic residues" evidence="1">
    <location>
        <begin position="71"/>
        <end position="87"/>
    </location>
</feature>
<protein>
    <submittedName>
        <fullName evidence="2">Uncharacterized protein</fullName>
    </submittedName>
</protein>
<gene>
    <name evidence="2" type="ORF">CBR_g52091</name>
</gene>
<comment type="caution">
    <text evidence="2">The sequence shown here is derived from an EMBL/GenBank/DDBJ whole genome shotgun (WGS) entry which is preliminary data.</text>
</comment>